<dbReference type="GO" id="GO:0000786">
    <property type="term" value="C:nucleosome"/>
    <property type="evidence" value="ECO:0007669"/>
    <property type="project" value="UniProtKB-KW"/>
</dbReference>
<dbReference type="PANTHER" id="PTHR10484">
    <property type="entry name" value="HISTONE H4"/>
    <property type="match status" value="1"/>
</dbReference>
<protein>
    <recommendedName>
        <fullName evidence="8">Histone H4</fullName>
    </recommendedName>
</protein>
<evidence type="ECO:0000256" key="6">
    <source>
        <dbReference type="ARBA" id="ARBA00023242"/>
    </source>
</evidence>
<comment type="similarity">
    <text evidence="3 8">Belongs to the histone H4 family.</text>
</comment>
<dbReference type="Gene3D" id="1.10.20.10">
    <property type="entry name" value="Histone, subunit A"/>
    <property type="match status" value="1"/>
</dbReference>
<reference evidence="10" key="1">
    <citation type="submission" date="2016-06" db="EMBL/GenBank/DDBJ databases">
        <title>Parallel loss of symbiosis genes in relatives of nitrogen-fixing non-legume Parasponia.</title>
        <authorList>
            <person name="Van Velzen R."/>
            <person name="Holmer R."/>
            <person name="Bu F."/>
            <person name="Rutten L."/>
            <person name="Van Zeijl A."/>
            <person name="Liu W."/>
            <person name="Santuari L."/>
            <person name="Cao Q."/>
            <person name="Sharma T."/>
            <person name="Shen D."/>
            <person name="Roswanjaya Y."/>
            <person name="Wardhani T."/>
            <person name="Kalhor M.S."/>
            <person name="Jansen J."/>
            <person name="Van den Hoogen J."/>
            <person name="Gungor B."/>
            <person name="Hartog M."/>
            <person name="Hontelez J."/>
            <person name="Verver J."/>
            <person name="Yang W.-C."/>
            <person name="Schijlen E."/>
            <person name="Repin R."/>
            <person name="Schilthuizen M."/>
            <person name="Schranz E."/>
            <person name="Heidstra R."/>
            <person name="Miyata K."/>
            <person name="Fedorova E."/>
            <person name="Kohlen W."/>
            <person name="Bisseling T."/>
            <person name="Smit S."/>
            <person name="Geurts R."/>
        </authorList>
    </citation>
    <scope>NUCLEOTIDE SEQUENCE [LARGE SCALE GENOMIC DNA]</scope>
    <source>
        <strain evidence="10">cv. RG33-2</strain>
    </source>
</reference>
<accession>A0A2P5AN32</accession>
<keyword evidence="10" id="KW-1185">Reference proteome</keyword>
<dbReference type="STRING" id="63057.A0A2P5AN32"/>
<comment type="subcellular location">
    <subcellularLocation>
        <location evidence="2">Chromosome</location>
    </subcellularLocation>
    <subcellularLocation>
        <location evidence="1">Nucleus</location>
    </subcellularLocation>
</comment>
<dbReference type="Proteomes" id="UP000237000">
    <property type="component" value="Unassembled WGS sequence"/>
</dbReference>
<keyword evidence="4 8" id="KW-0158">Chromosome</keyword>
<proteinExistence type="inferred from homology"/>
<evidence type="ECO:0000256" key="7">
    <source>
        <dbReference type="ARBA" id="ARBA00023269"/>
    </source>
</evidence>
<dbReference type="AlphaFoldDB" id="A0A2P5AN32"/>
<evidence type="ECO:0000256" key="3">
    <source>
        <dbReference type="ARBA" id="ARBA00006564"/>
    </source>
</evidence>
<evidence type="ECO:0000256" key="8">
    <source>
        <dbReference type="RuleBase" id="RU000528"/>
    </source>
</evidence>
<evidence type="ECO:0000313" key="10">
    <source>
        <dbReference type="Proteomes" id="UP000237000"/>
    </source>
</evidence>
<name>A0A2P5AN32_TREOI</name>
<dbReference type="OrthoDB" id="838652at2759"/>
<dbReference type="GO" id="GO:0030527">
    <property type="term" value="F:structural constituent of chromatin"/>
    <property type="evidence" value="ECO:0007669"/>
    <property type="project" value="InterPro"/>
</dbReference>
<dbReference type="GO" id="GO:0003677">
    <property type="term" value="F:DNA binding"/>
    <property type="evidence" value="ECO:0007669"/>
    <property type="project" value="UniProtKB-KW"/>
</dbReference>
<comment type="function">
    <text evidence="8">Core component of nucleosome. Nucleosomes wrap and compact DNA into chromatin, limiting DNA accessibility to the cellular machineries which require DNA as a template. Histones thereby play a central role in transcription regulation, DNA repair, DNA replication and chromosomal stability. DNA accessibility is regulated via a complex set of post-translational modifications of histones, also called histone code, and nucleosome remodeling.</text>
</comment>
<keyword evidence="6 8" id="KW-0539">Nucleus</keyword>
<dbReference type="SUPFAM" id="SSF47113">
    <property type="entry name" value="Histone-fold"/>
    <property type="match status" value="1"/>
</dbReference>
<dbReference type="SMART" id="SM00417">
    <property type="entry name" value="H4"/>
    <property type="match status" value="1"/>
</dbReference>
<evidence type="ECO:0000256" key="2">
    <source>
        <dbReference type="ARBA" id="ARBA00004286"/>
    </source>
</evidence>
<sequence>MKPTIWCLAHRVGVKRISNLIYKETYGVLKIFTENVICDAMTYTGQAQRRKMTPLSHHFLEK</sequence>
<evidence type="ECO:0000256" key="5">
    <source>
        <dbReference type="ARBA" id="ARBA00023125"/>
    </source>
</evidence>
<dbReference type="InterPro" id="IPR009072">
    <property type="entry name" value="Histone-fold"/>
</dbReference>
<dbReference type="GO" id="GO:0005634">
    <property type="term" value="C:nucleus"/>
    <property type="evidence" value="ECO:0007669"/>
    <property type="project" value="UniProtKB-SubCell"/>
</dbReference>
<dbReference type="EMBL" id="JXTC01000770">
    <property type="protein sequence ID" value="PON37942.1"/>
    <property type="molecule type" value="Genomic_DNA"/>
</dbReference>
<dbReference type="GO" id="GO:0046982">
    <property type="term" value="F:protein heterodimerization activity"/>
    <property type="evidence" value="ECO:0007669"/>
    <property type="project" value="InterPro"/>
</dbReference>
<evidence type="ECO:0000256" key="1">
    <source>
        <dbReference type="ARBA" id="ARBA00004123"/>
    </source>
</evidence>
<evidence type="ECO:0000256" key="4">
    <source>
        <dbReference type="ARBA" id="ARBA00022454"/>
    </source>
</evidence>
<dbReference type="InParanoid" id="A0A2P5AN32"/>
<comment type="caution">
    <text evidence="9">The sequence shown here is derived from an EMBL/GenBank/DDBJ whole genome shotgun (WGS) entry which is preliminary data.</text>
</comment>
<keyword evidence="7 8" id="KW-0544">Nucleosome core</keyword>
<dbReference type="PRINTS" id="PR00623">
    <property type="entry name" value="HISTONEH4"/>
</dbReference>
<organism evidence="9 10">
    <name type="scientific">Trema orientale</name>
    <name type="common">Charcoal tree</name>
    <name type="synonym">Celtis orientalis</name>
    <dbReference type="NCBI Taxonomy" id="63057"/>
    <lineage>
        <taxon>Eukaryota</taxon>
        <taxon>Viridiplantae</taxon>
        <taxon>Streptophyta</taxon>
        <taxon>Embryophyta</taxon>
        <taxon>Tracheophyta</taxon>
        <taxon>Spermatophyta</taxon>
        <taxon>Magnoliopsida</taxon>
        <taxon>eudicotyledons</taxon>
        <taxon>Gunneridae</taxon>
        <taxon>Pentapetalae</taxon>
        <taxon>rosids</taxon>
        <taxon>fabids</taxon>
        <taxon>Rosales</taxon>
        <taxon>Cannabaceae</taxon>
        <taxon>Trema</taxon>
    </lineage>
</organism>
<keyword evidence="5 8" id="KW-0238">DNA-binding</keyword>
<comment type="subunit">
    <text evidence="8">The nucleosome is a histone octamer containing two molecules each of H2A, H2B, H3 and H4 assembled in one H3-H4 heterotetramer and two H2A-H2B heterodimers. The octamer wraps approximately 147 bp of DNA.</text>
</comment>
<evidence type="ECO:0000313" key="9">
    <source>
        <dbReference type="EMBL" id="PON37942.1"/>
    </source>
</evidence>
<dbReference type="InterPro" id="IPR001951">
    <property type="entry name" value="Histone_H4"/>
</dbReference>
<gene>
    <name evidence="9" type="ORF">TorRG33x02_346280</name>
</gene>